<feature type="region of interest" description="Disordered" evidence="1">
    <location>
        <begin position="22"/>
        <end position="68"/>
    </location>
</feature>
<reference evidence="3 4" key="1">
    <citation type="journal article" date="2018" name="Nat. Ecol. Evol.">
        <title>Pezizomycetes genomes reveal the molecular basis of ectomycorrhizal truffle lifestyle.</title>
        <authorList>
            <person name="Murat C."/>
            <person name="Payen T."/>
            <person name="Noel B."/>
            <person name="Kuo A."/>
            <person name="Morin E."/>
            <person name="Chen J."/>
            <person name="Kohler A."/>
            <person name="Krizsan K."/>
            <person name="Balestrini R."/>
            <person name="Da Silva C."/>
            <person name="Montanini B."/>
            <person name="Hainaut M."/>
            <person name="Levati E."/>
            <person name="Barry K.W."/>
            <person name="Belfiori B."/>
            <person name="Cichocki N."/>
            <person name="Clum A."/>
            <person name="Dockter R.B."/>
            <person name="Fauchery L."/>
            <person name="Guy J."/>
            <person name="Iotti M."/>
            <person name="Le Tacon F."/>
            <person name="Lindquist E.A."/>
            <person name="Lipzen A."/>
            <person name="Malagnac F."/>
            <person name="Mello A."/>
            <person name="Molinier V."/>
            <person name="Miyauchi S."/>
            <person name="Poulain J."/>
            <person name="Riccioni C."/>
            <person name="Rubini A."/>
            <person name="Sitrit Y."/>
            <person name="Splivallo R."/>
            <person name="Traeger S."/>
            <person name="Wang M."/>
            <person name="Zifcakova L."/>
            <person name="Wipf D."/>
            <person name="Zambonelli A."/>
            <person name="Paolocci F."/>
            <person name="Nowrousian M."/>
            <person name="Ottonello S."/>
            <person name="Baldrian P."/>
            <person name="Spatafora J.W."/>
            <person name="Henrissat B."/>
            <person name="Nagy L.G."/>
            <person name="Aury J.M."/>
            <person name="Wincker P."/>
            <person name="Grigoriev I.V."/>
            <person name="Bonfante P."/>
            <person name="Martin F.M."/>
        </authorList>
    </citation>
    <scope>NUCLEOTIDE SEQUENCE [LARGE SCALE GENOMIC DNA]</scope>
    <source>
        <strain evidence="3 4">RN42</strain>
    </source>
</reference>
<organism evidence="3 4">
    <name type="scientific">Ascobolus immersus RN42</name>
    <dbReference type="NCBI Taxonomy" id="1160509"/>
    <lineage>
        <taxon>Eukaryota</taxon>
        <taxon>Fungi</taxon>
        <taxon>Dikarya</taxon>
        <taxon>Ascomycota</taxon>
        <taxon>Pezizomycotina</taxon>
        <taxon>Pezizomycetes</taxon>
        <taxon>Pezizales</taxon>
        <taxon>Ascobolaceae</taxon>
        <taxon>Ascobolus</taxon>
    </lineage>
</organism>
<proteinExistence type="predicted"/>
<dbReference type="Proteomes" id="UP000275078">
    <property type="component" value="Unassembled WGS sequence"/>
</dbReference>
<keyword evidence="2" id="KW-0472">Membrane</keyword>
<accession>A0A3N4IPM8</accession>
<feature type="transmembrane region" description="Helical" evidence="2">
    <location>
        <begin position="94"/>
        <end position="116"/>
    </location>
</feature>
<feature type="compositionally biased region" description="Polar residues" evidence="1">
    <location>
        <begin position="29"/>
        <end position="45"/>
    </location>
</feature>
<keyword evidence="2" id="KW-0812">Transmembrane</keyword>
<protein>
    <submittedName>
        <fullName evidence="3">Uncharacterized protein</fullName>
    </submittedName>
</protein>
<evidence type="ECO:0000313" key="4">
    <source>
        <dbReference type="Proteomes" id="UP000275078"/>
    </source>
</evidence>
<dbReference type="AlphaFoldDB" id="A0A3N4IPM8"/>
<keyword evidence="2" id="KW-1133">Transmembrane helix</keyword>
<evidence type="ECO:0000313" key="3">
    <source>
        <dbReference type="EMBL" id="RPA87685.1"/>
    </source>
</evidence>
<dbReference type="EMBL" id="ML119646">
    <property type="protein sequence ID" value="RPA87685.1"/>
    <property type="molecule type" value="Genomic_DNA"/>
</dbReference>
<evidence type="ECO:0000256" key="2">
    <source>
        <dbReference type="SAM" id="Phobius"/>
    </source>
</evidence>
<evidence type="ECO:0000256" key="1">
    <source>
        <dbReference type="SAM" id="MobiDB-lite"/>
    </source>
</evidence>
<keyword evidence="4" id="KW-1185">Reference proteome</keyword>
<name>A0A3N4IPM8_ASCIM</name>
<sequence>MSSPASSKSAVEPKIASSFFTPPYREVSKPTTNETTSLLGPQSPDSDLESGYGSIPDRESPQRVPSSEFTRDYVGARLAEFAGWDNVRSEILGFWFFVIVAVVIIAVFLVFVIVLVETVGRFAGGEGSIAGPGGWPGALPSLDLTGRALGVAGDVKLG</sequence>
<gene>
    <name evidence="3" type="ORF">BJ508DRAFT_371968</name>
</gene>